<dbReference type="InterPro" id="IPR002068">
    <property type="entry name" value="A-crystallin/Hsp20_dom"/>
</dbReference>
<evidence type="ECO:0000256" key="2">
    <source>
        <dbReference type="RuleBase" id="RU003616"/>
    </source>
</evidence>
<dbReference type="Pfam" id="PF00011">
    <property type="entry name" value="HSP20"/>
    <property type="match status" value="1"/>
</dbReference>
<evidence type="ECO:0000313" key="5">
    <source>
        <dbReference type="Proteomes" id="UP000628775"/>
    </source>
</evidence>
<evidence type="ECO:0000256" key="1">
    <source>
        <dbReference type="PROSITE-ProRule" id="PRU00285"/>
    </source>
</evidence>
<evidence type="ECO:0000259" key="3">
    <source>
        <dbReference type="PROSITE" id="PS01031"/>
    </source>
</evidence>
<proteinExistence type="inferred from homology"/>
<dbReference type="Proteomes" id="UP000628775">
    <property type="component" value="Unassembled WGS sequence"/>
</dbReference>
<dbReference type="EMBL" id="BMIR01000002">
    <property type="protein sequence ID" value="GGE32323.1"/>
    <property type="molecule type" value="Genomic_DNA"/>
</dbReference>
<sequence>MDVDKLKQWLEVAQKFQGNDFWNDIFDEQKDQDPNEITKMSEVKQSLKQDVNALDRPFYALYRSMIEIIIVIDLPGVAKEDIQLKIAGNHLLISGHARPLYDAVEVLKSDRLNGPFKRTIPFPSEADSSKAVAKFDHGLLEIRMPLHDVEQHTLNIE</sequence>
<comment type="caution">
    <text evidence="4">The sequence shown here is derived from an EMBL/GenBank/DDBJ whole genome shotgun (WGS) entry which is preliminary data.</text>
</comment>
<reference evidence="4" key="2">
    <citation type="submission" date="2020-09" db="EMBL/GenBank/DDBJ databases">
        <authorList>
            <person name="Sun Q."/>
            <person name="Zhou Y."/>
        </authorList>
    </citation>
    <scope>NUCLEOTIDE SEQUENCE</scope>
    <source>
        <strain evidence="4">CGMCC 1.15371</strain>
    </source>
</reference>
<dbReference type="AlphaFoldDB" id="A0A8J2VMP2"/>
<dbReference type="SUPFAM" id="SSF49764">
    <property type="entry name" value="HSP20-like chaperones"/>
    <property type="match status" value="1"/>
</dbReference>
<gene>
    <name evidence="4" type="ORF">GCM10011391_08730</name>
</gene>
<comment type="similarity">
    <text evidence="1 2">Belongs to the small heat shock protein (HSP20) family.</text>
</comment>
<organism evidence="4 5">
    <name type="scientific">Pullulanibacillus camelliae</name>
    <dbReference type="NCBI Taxonomy" id="1707096"/>
    <lineage>
        <taxon>Bacteria</taxon>
        <taxon>Bacillati</taxon>
        <taxon>Bacillota</taxon>
        <taxon>Bacilli</taxon>
        <taxon>Bacillales</taxon>
        <taxon>Sporolactobacillaceae</taxon>
        <taxon>Pullulanibacillus</taxon>
    </lineage>
</organism>
<evidence type="ECO:0000313" key="4">
    <source>
        <dbReference type="EMBL" id="GGE32323.1"/>
    </source>
</evidence>
<dbReference type="RefSeq" id="WP_188689653.1">
    <property type="nucleotide sequence ID" value="NZ_BMIR01000002.1"/>
</dbReference>
<accession>A0A8J2VMP2</accession>
<dbReference type="PROSITE" id="PS01031">
    <property type="entry name" value="SHSP"/>
    <property type="match status" value="1"/>
</dbReference>
<protein>
    <recommendedName>
        <fullName evidence="3">SHSP domain-containing protein</fullName>
    </recommendedName>
</protein>
<feature type="domain" description="SHSP" evidence="3">
    <location>
        <begin position="49"/>
        <end position="157"/>
    </location>
</feature>
<name>A0A8J2VMP2_9BACL</name>
<dbReference type="CDD" id="cd06464">
    <property type="entry name" value="ACD_sHsps-like"/>
    <property type="match status" value="1"/>
</dbReference>
<dbReference type="InterPro" id="IPR008978">
    <property type="entry name" value="HSP20-like_chaperone"/>
</dbReference>
<dbReference type="Gene3D" id="2.60.40.790">
    <property type="match status" value="1"/>
</dbReference>
<keyword evidence="5" id="KW-1185">Reference proteome</keyword>
<reference evidence="4" key="1">
    <citation type="journal article" date="2014" name="Int. J. Syst. Evol. Microbiol.">
        <title>Complete genome sequence of Corynebacterium casei LMG S-19264T (=DSM 44701T), isolated from a smear-ripened cheese.</title>
        <authorList>
            <consortium name="US DOE Joint Genome Institute (JGI-PGF)"/>
            <person name="Walter F."/>
            <person name="Albersmeier A."/>
            <person name="Kalinowski J."/>
            <person name="Ruckert C."/>
        </authorList>
    </citation>
    <scope>NUCLEOTIDE SEQUENCE</scope>
    <source>
        <strain evidence="4">CGMCC 1.15371</strain>
    </source>
</reference>